<organism evidence="10">
    <name type="scientific">Roseihalotalea indica</name>
    <dbReference type="NCBI Taxonomy" id="2867963"/>
    <lineage>
        <taxon>Bacteria</taxon>
        <taxon>Pseudomonadati</taxon>
        <taxon>Bacteroidota</taxon>
        <taxon>Cytophagia</taxon>
        <taxon>Cytophagales</taxon>
        <taxon>Catalimonadaceae</taxon>
        <taxon>Roseihalotalea</taxon>
    </lineage>
</organism>
<dbReference type="GO" id="GO:0005576">
    <property type="term" value="C:extracellular region"/>
    <property type="evidence" value="ECO:0007669"/>
    <property type="project" value="TreeGrafter"/>
</dbReference>
<dbReference type="InterPro" id="IPR017853">
    <property type="entry name" value="GH"/>
</dbReference>
<feature type="signal peptide" evidence="8">
    <location>
        <begin position="1"/>
        <end position="26"/>
    </location>
</feature>
<protein>
    <submittedName>
        <fullName evidence="10">Cellulase family glycosylhydrolase</fullName>
    </submittedName>
</protein>
<dbReference type="EMBL" id="CP120682">
    <property type="protein sequence ID" value="WKN40326.1"/>
    <property type="molecule type" value="Genomic_DNA"/>
</dbReference>
<dbReference type="SUPFAM" id="SSF51445">
    <property type="entry name" value="(Trans)glycosidases"/>
    <property type="match status" value="1"/>
</dbReference>
<evidence type="ECO:0000256" key="8">
    <source>
        <dbReference type="SAM" id="SignalP"/>
    </source>
</evidence>
<name>A0AA49Q0C9_9BACT</name>
<evidence type="ECO:0000313" key="10">
    <source>
        <dbReference type="EMBL" id="WKN40326.1"/>
    </source>
</evidence>
<dbReference type="PANTHER" id="PTHR31297:SF41">
    <property type="entry name" value="ENDOGLUCANASE, PUTATIVE (AFU_ORTHOLOGUE AFUA_5G01830)-RELATED"/>
    <property type="match status" value="1"/>
</dbReference>
<keyword evidence="2 7" id="KW-0378">Hydrolase</keyword>
<dbReference type="Pfam" id="PF00150">
    <property type="entry name" value="Cellulase"/>
    <property type="match status" value="1"/>
</dbReference>
<keyword evidence="6" id="KW-0624">Polysaccharide degradation</keyword>
<evidence type="ECO:0000256" key="5">
    <source>
        <dbReference type="ARBA" id="ARBA00023295"/>
    </source>
</evidence>
<evidence type="ECO:0000256" key="6">
    <source>
        <dbReference type="ARBA" id="ARBA00023326"/>
    </source>
</evidence>
<accession>A0AA49Q0C9</accession>
<keyword evidence="3" id="KW-0136">Cellulose degradation</keyword>
<reference evidence="10" key="2">
    <citation type="journal article" date="2024" name="Antonie Van Leeuwenhoek">
        <title>Roseihalotalea indica gen. nov., sp. nov., a halophilic Bacteroidetes from mesopelagic Southwest Indian Ocean with higher carbohydrate metabolic potential.</title>
        <authorList>
            <person name="Chen B."/>
            <person name="Zhang M."/>
            <person name="Lin D."/>
            <person name="Ye J."/>
            <person name="Tang K."/>
        </authorList>
    </citation>
    <scope>NUCLEOTIDE SEQUENCE</scope>
    <source>
        <strain evidence="10">TK19036</strain>
    </source>
</reference>
<reference evidence="10" key="1">
    <citation type="journal article" date="2023" name="Comput. Struct. Biotechnol. J.">
        <title>Discovery of a novel marine Bacteroidetes with a rich repertoire of carbohydrate-active enzymes.</title>
        <authorList>
            <person name="Chen B."/>
            <person name="Liu G."/>
            <person name="Chen Q."/>
            <person name="Wang H."/>
            <person name="Liu L."/>
            <person name="Tang K."/>
        </authorList>
    </citation>
    <scope>NUCLEOTIDE SEQUENCE</scope>
    <source>
        <strain evidence="10">TK19036</strain>
    </source>
</reference>
<dbReference type="GO" id="GO:0030245">
    <property type="term" value="P:cellulose catabolic process"/>
    <property type="evidence" value="ECO:0007669"/>
    <property type="project" value="UniProtKB-KW"/>
</dbReference>
<evidence type="ECO:0000256" key="7">
    <source>
        <dbReference type="RuleBase" id="RU361153"/>
    </source>
</evidence>
<evidence type="ECO:0000256" key="4">
    <source>
        <dbReference type="ARBA" id="ARBA00023277"/>
    </source>
</evidence>
<comment type="similarity">
    <text evidence="1 7">Belongs to the glycosyl hydrolase 5 (cellulase A) family.</text>
</comment>
<proteinExistence type="inferred from homology"/>
<dbReference type="PANTHER" id="PTHR31297">
    <property type="entry name" value="GLUCAN ENDO-1,6-BETA-GLUCOSIDASE B"/>
    <property type="match status" value="1"/>
</dbReference>
<feature type="domain" description="Glycoside hydrolase family 5" evidence="9">
    <location>
        <begin position="36"/>
        <end position="372"/>
    </location>
</feature>
<dbReference type="InterPro" id="IPR050386">
    <property type="entry name" value="Glycosyl_hydrolase_5"/>
</dbReference>
<feature type="chain" id="PRO_5041276598" evidence="8">
    <location>
        <begin position="27"/>
        <end position="407"/>
    </location>
</feature>
<evidence type="ECO:0000256" key="2">
    <source>
        <dbReference type="ARBA" id="ARBA00022801"/>
    </source>
</evidence>
<dbReference type="InterPro" id="IPR001547">
    <property type="entry name" value="Glyco_hydro_5"/>
</dbReference>
<dbReference type="AlphaFoldDB" id="A0AA49Q0C9"/>
<evidence type="ECO:0000256" key="1">
    <source>
        <dbReference type="ARBA" id="ARBA00005641"/>
    </source>
</evidence>
<dbReference type="GO" id="GO:0008422">
    <property type="term" value="F:beta-glucosidase activity"/>
    <property type="evidence" value="ECO:0007669"/>
    <property type="project" value="TreeGrafter"/>
</dbReference>
<keyword evidence="5 7" id="KW-0326">Glycosidase</keyword>
<evidence type="ECO:0000256" key="3">
    <source>
        <dbReference type="ARBA" id="ARBA00023001"/>
    </source>
</evidence>
<dbReference type="GO" id="GO:0009986">
    <property type="term" value="C:cell surface"/>
    <property type="evidence" value="ECO:0007669"/>
    <property type="project" value="TreeGrafter"/>
</dbReference>
<sequence>MSRRDFVKASSLSAVGIGLTGTSALAANTQRVKNKIPQWKGFNLLDFFSPDPAHARPATTEEYFRWISDWGFDFVRIPMAYPSYLDIDRTKNITPDEVYNIDERAVDNIDRLVTMAHKHGLHVSLNLHRAPGYCVNAGFYEPYNLWTDPEALEAFCYHWEMWAKRYKNISSDKISFDLVNEPSMRADMNDQHSLRSTVPGDVYRKVAKAASEAIRKYNPDHLVIADGNDVGKSVIPEITDLNIAQSCRGYYPGLISHYKAPWANKDPDSLPEPTWPAKINVQPVLVNEPQKYKEEDLSPEVGPNGERYLVLGRQKLEEYYQPWVELVNSGVGVHCGECGCWNKTPHNVFLAWFGDVLDILSTHGIGFAIWEFAGSFGVLDSEREDVDYEDWYGHKLDRKMLDLLTRQ</sequence>
<keyword evidence="4" id="KW-0119">Carbohydrate metabolism</keyword>
<keyword evidence="8" id="KW-0732">Signal</keyword>
<dbReference type="InterPro" id="IPR006311">
    <property type="entry name" value="TAT_signal"/>
</dbReference>
<gene>
    <name evidence="10" type="ORF">K4G66_08710</name>
</gene>
<dbReference type="PROSITE" id="PS51318">
    <property type="entry name" value="TAT"/>
    <property type="match status" value="1"/>
</dbReference>
<dbReference type="Gene3D" id="3.20.20.80">
    <property type="entry name" value="Glycosidases"/>
    <property type="match status" value="1"/>
</dbReference>
<evidence type="ECO:0000259" key="9">
    <source>
        <dbReference type="Pfam" id="PF00150"/>
    </source>
</evidence>